<dbReference type="PANTHER" id="PTHR43335:SF8">
    <property type="entry name" value="ABC TRANSPORTER, ATP-BINDING PROTEIN"/>
    <property type="match status" value="1"/>
</dbReference>
<keyword evidence="7" id="KW-1185">Reference proteome</keyword>
<dbReference type="EMBL" id="JAMZFW010000020">
    <property type="protein sequence ID" value="MCP1103197.1"/>
    <property type="molecule type" value="Genomic_DNA"/>
</dbReference>
<sequence>MNSNILVQAKDLVKTFHGREVISHCDMCVKKGTIYGFLGENGAGKTTVLKMLMGLLTPTSGKIEIGGGDLRESYPSILKKIGSIIETPIFYEHLTATENLALHLSYMQLPKRNIEESLQLVGLHQAGQQPVSEFSLGMKQRLGIARSIVHCPTLLLLDEPINGLDPMGIRQMRELFLTLVKEKNMTIIISSHILSEIEQMADTIGVITNGRIKKEVTISEVKAKTPTGLEDYFFNLMKAGEQYV</sequence>
<reference evidence="6 7" key="1">
    <citation type="journal article" date="2022" name="Genome Biol. Evol.">
        <title>Host diet, physiology and behaviors set the stage for Lachnospiraceae cladogenesis.</title>
        <authorList>
            <person name="Vera-Ponce De Leon A."/>
            <person name="Schneider M."/>
            <person name="Jahnes B.C."/>
            <person name="Sadowski V."/>
            <person name="Camuy-Velez L.A."/>
            <person name="Duan J."/>
            <person name="Sabree Z.L."/>
        </authorList>
    </citation>
    <scope>NUCLEOTIDE SEQUENCE [LARGE SCALE GENOMIC DNA]</scope>
    <source>
        <strain evidence="6 7">PAL113</strain>
    </source>
</reference>
<comment type="similarity">
    <text evidence="1">Belongs to the ABC transporter superfamily.</text>
</comment>
<dbReference type="Pfam" id="PF00005">
    <property type="entry name" value="ABC_tran"/>
    <property type="match status" value="1"/>
</dbReference>
<name>A0ABT1EBK5_9FIRM</name>
<dbReference type="GO" id="GO:0005524">
    <property type="term" value="F:ATP binding"/>
    <property type="evidence" value="ECO:0007669"/>
    <property type="project" value="UniProtKB-KW"/>
</dbReference>
<dbReference type="Proteomes" id="UP001523566">
    <property type="component" value="Unassembled WGS sequence"/>
</dbReference>
<dbReference type="SUPFAM" id="SSF52540">
    <property type="entry name" value="P-loop containing nucleoside triphosphate hydrolases"/>
    <property type="match status" value="1"/>
</dbReference>
<evidence type="ECO:0000313" key="7">
    <source>
        <dbReference type="Proteomes" id="UP001523566"/>
    </source>
</evidence>
<keyword evidence="3" id="KW-0547">Nucleotide-binding</keyword>
<evidence type="ECO:0000256" key="1">
    <source>
        <dbReference type="ARBA" id="ARBA00005417"/>
    </source>
</evidence>
<dbReference type="PROSITE" id="PS50893">
    <property type="entry name" value="ABC_TRANSPORTER_2"/>
    <property type="match status" value="1"/>
</dbReference>
<dbReference type="SMART" id="SM00382">
    <property type="entry name" value="AAA"/>
    <property type="match status" value="1"/>
</dbReference>
<keyword evidence="2" id="KW-0813">Transport</keyword>
<dbReference type="InterPro" id="IPR003439">
    <property type="entry name" value="ABC_transporter-like_ATP-bd"/>
</dbReference>
<proteinExistence type="inferred from homology"/>
<protein>
    <submittedName>
        <fullName evidence="6">ATP-binding cassette domain-containing protein</fullName>
    </submittedName>
</protein>
<evidence type="ECO:0000256" key="4">
    <source>
        <dbReference type="ARBA" id="ARBA00022840"/>
    </source>
</evidence>
<dbReference type="PROSITE" id="PS00211">
    <property type="entry name" value="ABC_TRANSPORTER_1"/>
    <property type="match status" value="1"/>
</dbReference>
<keyword evidence="4 6" id="KW-0067">ATP-binding</keyword>
<dbReference type="PANTHER" id="PTHR43335">
    <property type="entry name" value="ABC TRANSPORTER, ATP-BINDING PROTEIN"/>
    <property type="match status" value="1"/>
</dbReference>
<gene>
    <name evidence="6" type="ORF">NK125_12335</name>
</gene>
<dbReference type="RefSeq" id="WP_262066981.1">
    <property type="nucleotide sequence ID" value="NZ_JAMXOD010000020.1"/>
</dbReference>
<evidence type="ECO:0000259" key="5">
    <source>
        <dbReference type="PROSITE" id="PS50893"/>
    </source>
</evidence>
<feature type="domain" description="ABC transporter" evidence="5">
    <location>
        <begin position="7"/>
        <end position="234"/>
    </location>
</feature>
<organism evidence="6 7">
    <name type="scientific">Aequitasia blattaphilus</name>
    <dbReference type="NCBI Taxonomy" id="2949332"/>
    <lineage>
        <taxon>Bacteria</taxon>
        <taxon>Bacillati</taxon>
        <taxon>Bacillota</taxon>
        <taxon>Clostridia</taxon>
        <taxon>Lachnospirales</taxon>
        <taxon>Lachnospiraceae</taxon>
        <taxon>Aequitasia</taxon>
    </lineage>
</organism>
<evidence type="ECO:0000313" key="6">
    <source>
        <dbReference type="EMBL" id="MCP1103197.1"/>
    </source>
</evidence>
<evidence type="ECO:0000256" key="2">
    <source>
        <dbReference type="ARBA" id="ARBA00022448"/>
    </source>
</evidence>
<evidence type="ECO:0000256" key="3">
    <source>
        <dbReference type="ARBA" id="ARBA00022741"/>
    </source>
</evidence>
<dbReference type="Gene3D" id="3.40.50.300">
    <property type="entry name" value="P-loop containing nucleotide triphosphate hydrolases"/>
    <property type="match status" value="1"/>
</dbReference>
<accession>A0ABT1EBK5</accession>
<dbReference type="InterPro" id="IPR027417">
    <property type="entry name" value="P-loop_NTPase"/>
</dbReference>
<comment type="caution">
    <text evidence="6">The sequence shown here is derived from an EMBL/GenBank/DDBJ whole genome shotgun (WGS) entry which is preliminary data.</text>
</comment>
<dbReference type="InterPro" id="IPR003593">
    <property type="entry name" value="AAA+_ATPase"/>
</dbReference>
<dbReference type="InterPro" id="IPR017871">
    <property type="entry name" value="ABC_transporter-like_CS"/>
</dbReference>